<dbReference type="Pfam" id="PF00383">
    <property type="entry name" value="dCMP_cyt_deam_1"/>
    <property type="match status" value="1"/>
</dbReference>
<proteinExistence type="predicted"/>
<sequence length="156" mass="16392">MDRTDPTEMLERAIHLAIANVGDGEQPFAALVRLPGGEVVEGVNRILTDHDPTAHAEIVALRAACAQVGAAQLPGAVLFSSCEPCTMCLAAALWAGVDEVVFAAGRADAARAGFGDEAVHDYFARPGHHALLPTAQHRHADAVAPFEEWARLSAGH</sequence>
<dbReference type="GO" id="GO:0006152">
    <property type="term" value="P:purine nucleoside catabolic process"/>
    <property type="evidence" value="ECO:0007669"/>
    <property type="project" value="TreeGrafter"/>
</dbReference>
<dbReference type="SUPFAM" id="SSF53927">
    <property type="entry name" value="Cytidine deaminase-like"/>
    <property type="match status" value="1"/>
</dbReference>
<evidence type="ECO:0000313" key="2">
    <source>
        <dbReference type="EMBL" id="MBB5832446.1"/>
    </source>
</evidence>
<dbReference type="GO" id="GO:0047974">
    <property type="term" value="F:guanosine deaminase activity"/>
    <property type="evidence" value="ECO:0007669"/>
    <property type="project" value="TreeGrafter"/>
</dbReference>
<dbReference type="PANTHER" id="PTHR11079">
    <property type="entry name" value="CYTOSINE DEAMINASE FAMILY MEMBER"/>
    <property type="match status" value="1"/>
</dbReference>
<reference evidence="2 3" key="1">
    <citation type="submission" date="2020-08" db="EMBL/GenBank/DDBJ databases">
        <title>Sequencing the genomes of 1000 actinobacteria strains.</title>
        <authorList>
            <person name="Klenk H.-P."/>
        </authorList>
    </citation>
    <scope>NUCLEOTIDE SEQUENCE [LARGE SCALE GENOMIC DNA]</scope>
    <source>
        <strain evidence="2 3">DSM 28796</strain>
    </source>
</reference>
<organism evidence="2 3">
    <name type="scientific">Brachybacterium aquaticum</name>
    <dbReference type="NCBI Taxonomy" id="1432564"/>
    <lineage>
        <taxon>Bacteria</taxon>
        <taxon>Bacillati</taxon>
        <taxon>Actinomycetota</taxon>
        <taxon>Actinomycetes</taxon>
        <taxon>Micrococcales</taxon>
        <taxon>Dermabacteraceae</taxon>
        <taxon>Brachybacterium</taxon>
    </lineage>
</organism>
<dbReference type="InterPro" id="IPR002125">
    <property type="entry name" value="CMP_dCMP_dom"/>
</dbReference>
<dbReference type="Gene3D" id="3.40.140.10">
    <property type="entry name" value="Cytidine Deaminase, domain 2"/>
    <property type="match status" value="1"/>
</dbReference>
<evidence type="ECO:0000259" key="1">
    <source>
        <dbReference type="PROSITE" id="PS51747"/>
    </source>
</evidence>
<dbReference type="CDD" id="cd01285">
    <property type="entry name" value="nucleoside_deaminase"/>
    <property type="match status" value="1"/>
</dbReference>
<feature type="domain" description="CMP/dCMP-type deaminase" evidence="1">
    <location>
        <begin position="4"/>
        <end position="117"/>
    </location>
</feature>
<evidence type="ECO:0000313" key="3">
    <source>
        <dbReference type="Proteomes" id="UP000588158"/>
    </source>
</evidence>
<dbReference type="PROSITE" id="PS51747">
    <property type="entry name" value="CYT_DCMP_DEAMINASES_2"/>
    <property type="match status" value="1"/>
</dbReference>
<gene>
    <name evidence="2" type="ORF">HNR70_002259</name>
</gene>
<keyword evidence="3" id="KW-1185">Reference proteome</keyword>
<dbReference type="Proteomes" id="UP000588158">
    <property type="component" value="Unassembled WGS sequence"/>
</dbReference>
<comment type="caution">
    <text evidence="2">The sequence shown here is derived from an EMBL/GenBank/DDBJ whole genome shotgun (WGS) entry which is preliminary data.</text>
</comment>
<name>A0A841AC86_9MICO</name>
<protein>
    <submittedName>
        <fullName evidence="2">Guanine deaminase</fullName>
        <ecNumber evidence="2">3.5.4.3</ecNumber>
    </submittedName>
</protein>
<keyword evidence="2" id="KW-0378">Hydrolase</keyword>
<dbReference type="RefSeq" id="WP_184325778.1">
    <property type="nucleotide sequence ID" value="NZ_JACHLZ010000001.1"/>
</dbReference>
<dbReference type="GO" id="GO:0008892">
    <property type="term" value="F:guanine deaminase activity"/>
    <property type="evidence" value="ECO:0007669"/>
    <property type="project" value="UniProtKB-EC"/>
</dbReference>
<dbReference type="EMBL" id="JACHLZ010000001">
    <property type="protein sequence ID" value="MBB5832446.1"/>
    <property type="molecule type" value="Genomic_DNA"/>
</dbReference>
<dbReference type="AlphaFoldDB" id="A0A841AC86"/>
<accession>A0A841AC86</accession>
<dbReference type="PANTHER" id="PTHR11079:SF161">
    <property type="entry name" value="CMP_DCMP-TYPE DEAMINASE DOMAIN-CONTAINING PROTEIN"/>
    <property type="match status" value="1"/>
</dbReference>
<dbReference type="InterPro" id="IPR016193">
    <property type="entry name" value="Cytidine_deaminase-like"/>
</dbReference>
<dbReference type="EC" id="3.5.4.3" evidence="2"/>